<dbReference type="InParanoid" id="Q02CE1"/>
<evidence type="ECO:0000256" key="1">
    <source>
        <dbReference type="SAM" id="MobiDB-lite"/>
    </source>
</evidence>
<accession>Q02CE1</accession>
<dbReference type="STRING" id="234267.Acid_0263"/>
<reference evidence="2" key="1">
    <citation type="submission" date="2006-10" db="EMBL/GenBank/DDBJ databases">
        <title>Complete sequence of Solibacter usitatus Ellin6076.</title>
        <authorList>
            <consortium name="US DOE Joint Genome Institute"/>
            <person name="Copeland A."/>
            <person name="Lucas S."/>
            <person name="Lapidus A."/>
            <person name="Barry K."/>
            <person name="Detter J.C."/>
            <person name="Glavina del Rio T."/>
            <person name="Hammon N."/>
            <person name="Israni S."/>
            <person name="Dalin E."/>
            <person name="Tice H."/>
            <person name="Pitluck S."/>
            <person name="Thompson L.S."/>
            <person name="Brettin T."/>
            <person name="Bruce D."/>
            <person name="Han C."/>
            <person name="Tapia R."/>
            <person name="Gilna P."/>
            <person name="Schmutz J."/>
            <person name="Larimer F."/>
            <person name="Land M."/>
            <person name="Hauser L."/>
            <person name="Kyrpides N."/>
            <person name="Mikhailova N."/>
            <person name="Janssen P.H."/>
            <person name="Kuske C.R."/>
            <person name="Richardson P."/>
        </authorList>
    </citation>
    <scope>NUCLEOTIDE SEQUENCE</scope>
    <source>
        <strain evidence="2">Ellin6076</strain>
    </source>
</reference>
<dbReference type="EMBL" id="CP000473">
    <property type="protein sequence ID" value="ABJ81275.1"/>
    <property type="molecule type" value="Genomic_DNA"/>
</dbReference>
<proteinExistence type="predicted"/>
<evidence type="ECO:0000313" key="2">
    <source>
        <dbReference type="EMBL" id="ABJ81275.1"/>
    </source>
</evidence>
<dbReference type="AlphaFoldDB" id="Q02CE1"/>
<name>Q02CE1_SOLUE</name>
<protein>
    <submittedName>
        <fullName evidence="2">Uncharacterized protein</fullName>
    </submittedName>
</protein>
<gene>
    <name evidence="2" type="ordered locus">Acid_0263</name>
</gene>
<dbReference type="KEGG" id="sus:Acid_0263"/>
<organism evidence="2">
    <name type="scientific">Solibacter usitatus (strain Ellin6076)</name>
    <dbReference type="NCBI Taxonomy" id="234267"/>
    <lineage>
        <taxon>Bacteria</taxon>
        <taxon>Pseudomonadati</taxon>
        <taxon>Acidobacteriota</taxon>
        <taxon>Terriglobia</taxon>
        <taxon>Bryobacterales</taxon>
        <taxon>Solibacteraceae</taxon>
        <taxon>Candidatus Solibacter</taxon>
    </lineage>
</organism>
<feature type="region of interest" description="Disordered" evidence="1">
    <location>
        <begin position="1"/>
        <end position="22"/>
    </location>
</feature>
<sequence>MSPKLSPIRGASCVSGSAYRHGPVSSRSIAAAFRDRRTAAGLLHLPNRPKPSDSLKVLPYHVQVGNWIREHRGIYRLTLFPIAELNPSKVHMTVPTDFRRSSDIPSVLVLH</sequence>
<dbReference type="HOGENOM" id="CLU_2156695_0_0_0"/>